<dbReference type="EMBL" id="VIIS01001648">
    <property type="protein sequence ID" value="KAF0294949.1"/>
    <property type="molecule type" value="Genomic_DNA"/>
</dbReference>
<comment type="subcellular location">
    <subcellularLocation>
        <location evidence="1">Membrane</location>
        <topology evidence="1">Multi-pass membrane protein</topology>
    </subcellularLocation>
</comment>
<evidence type="ECO:0000256" key="8">
    <source>
        <dbReference type="ARBA" id="ARBA00023201"/>
    </source>
</evidence>
<evidence type="ECO:0000256" key="2">
    <source>
        <dbReference type="ARBA" id="ARBA00022448"/>
    </source>
</evidence>
<evidence type="ECO:0000313" key="13">
    <source>
        <dbReference type="Proteomes" id="UP000440578"/>
    </source>
</evidence>
<feature type="transmembrane region" description="Helical" evidence="9">
    <location>
        <begin position="28"/>
        <end position="55"/>
    </location>
</feature>
<dbReference type="GO" id="GO:0005886">
    <property type="term" value="C:plasma membrane"/>
    <property type="evidence" value="ECO:0007669"/>
    <property type="project" value="TreeGrafter"/>
</dbReference>
<dbReference type="PANTHER" id="PTHR10110:SF126">
    <property type="entry name" value="NA(+)_H(+) EXCHANGER PROTEIN 7"/>
    <property type="match status" value="1"/>
</dbReference>
<dbReference type="AlphaFoldDB" id="A0A6A4VPV4"/>
<keyword evidence="7 9" id="KW-0472">Membrane</keyword>
<keyword evidence="5" id="KW-0915">Sodium</keyword>
<dbReference type="GO" id="GO:0051453">
    <property type="term" value="P:regulation of intracellular pH"/>
    <property type="evidence" value="ECO:0007669"/>
    <property type="project" value="TreeGrafter"/>
</dbReference>
<comment type="caution">
    <text evidence="12">The sequence shown here is derived from an EMBL/GenBank/DDBJ whole genome shotgun (WGS) entry which is preliminary data.</text>
</comment>
<dbReference type="InterPro" id="IPR018422">
    <property type="entry name" value="Cation/H_exchanger_CPA1"/>
</dbReference>
<feature type="transmembrane region" description="Helical" evidence="9">
    <location>
        <begin position="115"/>
        <end position="138"/>
    </location>
</feature>
<dbReference type="Proteomes" id="UP000440578">
    <property type="component" value="Unassembled WGS sequence"/>
</dbReference>
<keyword evidence="10" id="KW-0732">Signal</keyword>
<evidence type="ECO:0000256" key="5">
    <source>
        <dbReference type="ARBA" id="ARBA00023053"/>
    </source>
</evidence>
<accession>A0A6A4VPV4</accession>
<dbReference type="OrthoDB" id="196264at2759"/>
<dbReference type="Pfam" id="PF00999">
    <property type="entry name" value="Na_H_Exchanger"/>
    <property type="match status" value="1"/>
</dbReference>
<dbReference type="PANTHER" id="PTHR10110">
    <property type="entry name" value="SODIUM/HYDROGEN EXCHANGER"/>
    <property type="match status" value="1"/>
</dbReference>
<evidence type="ECO:0000256" key="4">
    <source>
        <dbReference type="ARBA" id="ARBA00022989"/>
    </source>
</evidence>
<feature type="transmembrane region" description="Helical" evidence="9">
    <location>
        <begin position="185"/>
        <end position="203"/>
    </location>
</feature>
<feature type="transmembrane region" description="Helical" evidence="9">
    <location>
        <begin position="67"/>
        <end position="95"/>
    </location>
</feature>
<dbReference type="InterPro" id="IPR006153">
    <property type="entry name" value="Cation/H_exchanger_TM"/>
</dbReference>
<keyword evidence="13" id="KW-1185">Reference proteome</keyword>
<evidence type="ECO:0000256" key="6">
    <source>
        <dbReference type="ARBA" id="ARBA00023065"/>
    </source>
</evidence>
<keyword evidence="8" id="KW-0739">Sodium transport</keyword>
<name>A0A6A4VPV4_AMPAM</name>
<evidence type="ECO:0000313" key="12">
    <source>
        <dbReference type="EMBL" id="KAF0294949.1"/>
    </source>
</evidence>
<keyword evidence="4 9" id="KW-1133">Transmembrane helix</keyword>
<reference evidence="12 13" key="1">
    <citation type="submission" date="2019-07" db="EMBL/GenBank/DDBJ databases">
        <title>Draft genome assembly of a fouling barnacle, Amphibalanus amphitrite (Darwin, 1854): The first reference genome for Thecostraca.</title>
        <authorList>
            <person name="Kim W."/>
        </authorList>
    </citation>
    <scope>NUCLEOTIDE SEQUENCE [LARGE SCALE GENOMIC DNA]</scope>
    <source>
        <strain evidence="12">SNU_AA5</strain>
        <tissue evidence="12">Soma without cirri and trophi</tissue>
    </source>
</reference>
<organism evidence="12 13">
    <name type="scientific">Amphibalanus amphitrite</name>
    <name type="common">Striped barnacle</name>
    <name type="synonym">Balanus amphitrite</name>
    <dbReference type="NCBI Taxonomy" id="1232801"/>
    <lineage>
        <taxon>Eukaryota</taxon>
        <taxon>Metazoa</taxon>
        <taxon>Ecdysozoa</taxon>
        <taxon>Arthropoda</taxon>
        <taxon>Crustacea</taxon>
        <taxon>Multicrustacea</taxon>
        <taxon>Cirripedia</taxon>
        <taxon>Thoracica</taxon>
        <taxon>Thoracicalcarea</taxon>
        <taxon>Balanomorpha</taxon>
        <taxon>Balanoidea</taxon>
        <taxon>Balanidae</taxon>
        <taxon>Amphibalaninae</taxon>
        <taxon>Amphibalanus</taxon>
    </lineage>
</organism>
<proteinExistence type="predicted"/>
<evidence type="ECO:0000259" key="11">
    <source>
        <dbReference type="Pfam" id="PF00999"/>
    </source>
</evidence>
<dbReference type="GO" id="GO:0015386">
    <property type="term" value="F:potassium:proton antiporter activity"/>
    <property type="evidence" value="ECO:0007669"/>
    <property type="project" value="TreeGrafter"/>
</dbReference>
<dbReference type="GO" id="GO:0098719">
    <property type="term" value="P:sodium ion import across plasma membrane"/>
    <property type="evidence" value="ECO:0007669"/>
    <property type="project" value="TreeGrafter"/>
</dbReference>
<feature type="chain" id="PRO_5025691716" evidence="10">
    <location>
        <begin position="19"/>
        <end position="205"/>
    </location>
</feature>
<dbReference type="GO" id="GO:0015385">
    <property type="term" value="F:sodium:proton antiporter activity"/>
    <property type="evidence" value="ECO:0007669"/>
    <property type="project" value="InterPro"/>
</dbReference>
<evidence type="ECO:0000256" key="10">
    <source>
        <dbReference type="SAM" id="SignalP"/>
    </source>
</evidence>
<evidence type="ECO:0000256" key="1">
    <source>
        <dbReference type="ARBA" id="ARBA00004141"/>
    </source>
</evidence>
<gene>
    <name evidence="12" type="primary">Slc9a2_0</name>
    <name evidence="12" type="ORF">FJT64_007476</name>
</gene>
<evidence type="ECO:0000256" key="3">
    <source>
        <dbReference type="ARBA" id="ARBA00022692"/>
    </source>
</evidence>
<evidence type="ECO:0000256" key="9">
    <source>
        <dbReference type="SAM" id="Phobius"/>
    </source>
</evidence>
<dbReference type="Gene3D" id="6.10.140.1330">
    <property type="match status" value="1"/>
</dbReference>
<keyword evidence="3 9" id="KW-0812">Transmembrane</keyword>
<feature type="signal peptide" evidence="10">
    <location>
        <begin position="1"/>
        <end position="18"/>
    </location>
</feature>
<feature type="domain" description="Cation/H+ exchanger transmembrane" evidence="11">
    <location>
        <begin position="2"/>
        <end position="204"/>
    </location>
</feature>
<feature type="transmembrane region" description="Helical" evidence="9">
    <location>
        <begin position="158"/>
        <end position="179"/>
    </location>
</feature>
<evidence type="ECO:0000256" key="7">
    <source>
        <dbReference type="ARBA" id="ARBA00023136"/>
    </source>
</evidence>
<keyword evidence="6" id="KW-0406">Ion transport</keyword>
<protein>
    <submittedName>
        <fullName evidence="12">Sodium/hydrogen exchanger 2</fullName>
    </submittedName>
</protein>
<sequence length="205" mass="22220">MLTFSSLIVAVDPVAVLAIFQEVGVNKDLYFLVFGESLLNDAVTVVLYNAMVALAGQETDSVSYDQLLLAVAAFFCVSLGGLAIGIVFGVITALITKHTSELPVVEPLSILALSYLAYLSAELVHFSGIIATVGCGIVQAHYATKNISKNSYITIKYFVSMASSTSDTIIFMFLGMVLISDDHRWHTGFCLWTLLLCLVFRFIGK</sequence>
<keyword evidence="2" id="KW-0813">Transport</keyword>